<organism evidence="1 2">
    <name type="scientific">Stentor coeruleus</name>
    <dbReference type="NCBI Taxonomy" id="5963"/>
    <lineage>
        <taxon>Eukaryota</taxon>
        <taxon>Sar</taxon>
        <taxon>Alveolata</taxon>
        <taxon>Ciliophora</taxon>
        <taxon>Postciliodesmatophora</taxon>
        <taxon>Heterotrichea</taxon>
        <taxon>Heterotrichida</taxon>
        <taxon>Stentoridae</taxon>
        <taxon>Stentor</taxon>
    </lineage>
</organism>
<sequence length="353" mass="40823">MPYKWSFLPPRFRYSEIVRSDSNCVTYGNLSGRTYGCYLLNSILSKNPITFFSRTDYGCNYIYKITEAKDQSTFVRKKYNIKKSKPPLPTEEIKDIEKPLDENKIMEIESQAQSVRPALKIRHFSRIDYQDINITDSTPPSNSRLSTVNTESNENFAISKIKECGNNPSKKFQCNFCISPTNTPVEKSKNFGFFTPKTKYKTFLHPNDALKSPFSRGSPHSFNKDLQIISRICRECKKKHYCSLHFSDYTHKKLCHLLDIVTPASIQWHSEGRASIHWPELQSYCTLEDISDNELISKKEITIKSSSGSSTPHLYTEYKSRLQNLLLKHFENYDDEAEKLSDAIDSLSSDYEI</sequence>
<dbReference type="Proteomes" id="UP000187209">
    <property type="component" value="Unassembled WGS sequence"/>
</dbReference>
<proteinExistence type="predicted"/>
<evidence type="ECO:0000313" key="2">
    <source>
        <dbReference type="Proteomes" id="UP000187209"/>
    </source>
</evidence>
<comment type="caution">
    <text evidence="1">The sequence shown here is derived from an EMBL/GenBank/DDBJ whole genome shotgun (WGS) entry which is preliminary data.</text>
</comment>
<name>A0A1R2BNS7_9CILI</name>
<dbReference type="EMBL" id="MPUH01000519">
    <property type="protein sequence ID" value="OMJ78483.1"/>
    <property type="molecule type" value="Genomic_DNA"/>
</dbReference>
<gene>
    <name evidence="1" type="ORF">SteCoe_21679</name>
</gene>
<evidence type="ECO:0000313" key="1">
    <source>
        <dbReference type="EMBL" id="OMJ78483.1"/>
    </source>
</evidence>
<keyword evidence="2" id="KW-1185">Reference proteome</keyword>
<accession>A0A1R2BNS7</accession>
<reference evidence="1 2" key="1">
    <citation type="submission" date="2016-11" db="EMBL/GenBank/DDBJ databases">
        <title>The macronuclear genome of Stentor coeruleus: a giant cell with tiny introns.</title>
        <authorList>
            <person name="Slabodnick M."/>
            <person name="Ruby J.G."/>
            <person name="Reiff S.B."/>
            <person name="Swart E.C."/>
            <person name="Gosai S."/>
            <person name="Prabakaran S."/>
            <person name="Witkowska E."/>
            <person name="Larue G.E."/>
            <person name="Fisher S."/>
            <person name="Freeman R.M."/>
            <person name="Gunawardena J."/>
            <person name="Chu W."/>
            <person name="Stover N.A."/>
            <person name="Gregory B.D."/>
            <person name="Nowacki M."/>
            <person name="Derisi J."/>
            <person name="Roy S.W."/>
            <person name="Marshall W.F."/>
            <person name="Sood P."/>
        </authorList>
    </citation>
    <scope>NUCLEOTIDE SEQUENCE [LARGE SCALE GENOMIC DNA]</scope>
    <source>
        <strain evidence="1">WM001</strain>
    </source>
</reference>
<dbReference type="AlphaFoldDB" id="A0A1R2BNS7"/>
<protein>
    <submittedName>
        <fullName evidence="1">Uncharacterized protein</fullName>
    </submittedName>
</protein>